<feature type="non-terminal residue" evidence="2">
    <location>
        <position position="55"/>
    </location>
</feature>
<keyword evidence="1" id="KW-0812">Transmembrane</keyword>
<reference evidence="2 3" key="1">
    <citation type="journal article" date="2018" name="PLoS ONE">
        <title>The draft genome of Kipferlia bialata reveals reductive genome evolution in fornicate parasites.</title>
        <authorList>
            <person name="Tanifuji G."/>
            <person name="Takabayashi S."/>
            <person name="Kume K."/>
            <person name="Takagi M."/>
            <person name="Nakayama T."/>
            <person name="Kamikawa R."/>
            <person name="Inagaki Y."/>
            <person name="Hashimoto T."/>
        </authorList>
    </citation>
    <scope>NUCLEOTIDE SEQUENCE [LARGE SCALE GENOMIC DNA]</scope>
    <source>
        <strain evidence="2">NY0173</strain>
    </source>
</reference>
<proteinExistence type="predicted"/>
<evidence type="ECO:0000256" key="1">
    <source>
        <dbReference type="SAM" id="Phobius"/>
    </source>
</evidence>
<sequence>VFAAGAACLALYHQMGVGMTDKNTQTRVMLIVAVLGHLFRVFHYLSLSLSLPSIQ</sequence>
<feature type="non-terminal residue" evidence="2">
    <location>
        <position position="1"/>
    </location>
</feature>
<feature type="transmembrane region" description="Helical" evidence="1">
    <location>
        <begin position="28"/>
        <end position="47"/>
    </location>
</feature>
<gene>
    <name evidence="2" type="ORF">KIPB_017209</name>
</gene>
<keyword evidence="1" id="KW-0472">Membrane</keyword>
<dbReference type="EMBL" id="BDIP01011277">
    <property type="protein sequence ID" value="GCA65478.1"/>
    <property type="molecule type" value="Genomic_DNA"/>
</dbReference>
<protein>
    <submittedName>
        <fullName evidence="2">Uncharacterized protein</fullName>
    </submittedName>
</protein>
<dbReference type="AlphaFoldDB" id="A0A391P415"/>
<comment type="caution">
    <text evidence="2">The sequence shown here is derived from an EMBL/GenBank/DDBJ whole genome shotgun (WGS) entry which is preliminary data.</text>
</comment>
<organism evidence="2 3">
    <name type="scientific">Kipferlia bialata</name>
    <dbReference type="NCBI Taxonomy" id="797122"/>
    <lineage>
        <taxon>Eukaryota</taxon>
        <taxon>Metamonada</taxon>
        <taxon>Carpediemonas-like organisms</taxon>
        <taxon>Kipferlia</taxon>
    </lineage>
</organism>
<keyword evidence="1" id="KW-1133">Transmembrane helix</keyword>
<keyword evidence="3" id="KW-1185">Reference proteome</keyword>
<dbReference type="Proteomes" id="UP000265618">
    <property type="component" value="Unassembled WGS sequence"/>
</dbReference>
<evidence type="ECO:0000313" key="2">
    <source>
        <dbReference type="EMBL" id="GCA65478.1"/>
    </source>
</evidence>
<accession>A0A391P415</accession>
<evidence type="ECO:0000313" key="3">
    <source>
        <dbReference type="Proteomes" id="UP000265618"/>
    </source>
</evidence>
<name>A0A391P415_9EUKA</name>